<proteinExistence type="predicted"/>
<protein>
    <submittedName>
        <fullName evidence="1">Uncharacterized protein</fullName>
    </submittedName>
</protein>
<evidence type="ECO:0000313" key="2">
    <source>
        <dbReference type="Proteomes" id="UP000594263"/>
    </source>
</evidence>
<reference evidence="1" key="1">
    <citation type="submission" date="2021-01" db="UniProtKB">
        <authorList>
            <consortium name="EnsemblPlants"/>
        </authorList>
    </citation>
    <scope>IDENTIFICATION</scope>
</reference>
<accession>A0A7N0UG15</accession>
<keyword evidence="2" id="KW-1185">Reference proteome</keyword>
<dbReference type="Gramene" id="Kaladp0067s0023.1.v1.1">
    <property type="protein sequence ID" value="Kaladp0067s0023.1.v1.1"/>
    <property type="gene ID" value="Kaladp0067s0023.v1.1"/>
</dbReference>
<dbReference type="Proteomes" id="UP000594263">
    <property type="component" value="Unplaced"/>
</dbReference>
<organism evidence="1 2">
    <name type="scientific">Kalanchoe fedtschenkoi</name>
    <name type="common">Lavender scallops</name>
    <name type="synonym">South American air plant</name>
    <dbReference type="NCBI Taxonomy" id="63787"/>
    <lineage>
        <taxon>Eukaryota</taxon>
        <taxon>Viridiplantae</taxon>
        <taxon>Streptophyta</taxon>
        <taxon>Embryophyta</taxon>
        <taxon>Tracheophyta</taxon>
        <taxon>Spermatophyta</taxon>
        <taxon>Magnoliopsida</taxon>
        <taxon>eudicotyledons</taxon>
        <taxon>Gunneridae</taxon>
        <taxon>Pentapetalae</taxon>
        <taxon>Saxifragales</taxon>
        <taxon>Crassulaceae</taxon>
        <taxon>Kalanchoe</taxon>
    </lineage>
</organism>
<name>A0A7N0UG15_KALFE</name>
<dbReference type="EnsemblPlants" id="Kaladp0067s0023.1.v1.1">
    <property type="protein sequence ID" value="Kaladp0067s0023.1.v1.1"/>
    <property type="gene ID" value="Kaladp0067s0023.v1.1"/>
</dbReference>
<sequence length="67" mass="8186">MVLSCFDHKKQFASHYVCYLIFYIKFELDFWKTPGSVCVLFLVTCDRIFTRVPVFRLLIWYFLMMSQ</sequence>
<evidence type="ECO:0000313" key="1">
    <source>
        <dbReference type="EnsemblPlants" id="Kaladp0067s0023.1.v1.1"/>
    </source>
</evidence>
<dbReference type="AlphaFoldDB" id="A0A7N0UG15"/>